<feature type="region of interest" description="Disordered" evidence="9">
    <location>
        <begin position="44"/>
        <end position="78"/>
    </location>
</feature>
<dbReference type="PROSITE" id="PS50044">
    <property type="entry name" value="SIGMA54_3"/>
    <property type="match status" value="1"/>
</dbReference>
<accession>A0A7Y2E765</accession>
<evidence type="ECO:0000256" key="7">
    <source>
        <dbReference type="ARBA" id="ARBA00023125"/>
    </source>
</evidence>
<evidence type="ECO:0000256" key="4">
    <source>
        <dbReference type="ARBA" id="ARBA00022695"/>
    </source>
</evidence>
<gene>
    <name evidence="12" type="primary">rpoN</name>
    <name evidence="12" type="ORF">HKN21_04180</name>
</gene>
<evidence type="ECO:0000256" key="6">
    <source>
        <dbReference type="ARBA" id="ARBA00023082"/>
    </source>
</evidence>
<evidence type="ECO:0000256" key="2">
    <source>
        <dbReference type="ARBA" id="ARBA00022478"/>
    </source>
</evidence>
<dbReference type="GO" id="GO:0001216">
    <property type="term" value="F:DNA-binding transcription activator activity"/>
    <property type="evidence" value="ECO:0007669"/>
    <property type="project" value="InterPro"/>
</dbReference>
<dbReference type="InterPro" id="IPR007046">
    <property type="entry name" value="RNA_pol_sigma_54_core-bd"/>
</dbReference>
<dbReference type="GO" id="GO:0003677">
    <property type="term" value="F:DNA binding"/>
    <property type="evidence" value="ECO:0007669"/>
    <property type="project" value="UniProtKB-KW"/>
</dbReference>
<dbReference type="Pfam" id="PF04552">
    <property type="entry name" value="Sigma54_DBD"/>
    <property type="match status" value="1"/>
</dbReference>
<reference evidence="12 13" key="1">
    <citation type="submission" date="2020-03" db="EMBL/GenBank/DDBJ databases">
        <title>Metabolic flexibility allows generalist bacteria to become dominant in a frequently disturbed ecosystem.</title>
        <authorList>
            <person name="Chen Y.-J."/>
            <person name="Leung P.M."/>
            <person name="Bay S.K."/>
            <person name="Hugenholtz P."/>
            <person name="Kessler A.J."/>
            <person name="Shelley G."/>
            <person name="Waite D.W."/>
            <person name="Cook P.L."/>
            <person name="Greening C."/>
        </authorList>
    </citation>
    <scope>NUCLEOTIDE SEQUENCE [LARGE SCALE GENOMIC DNA]</scope>
    <source>
        <strain evidence="12">SS_bin_28</strain>
    </source>
</reference>
<evidence type="ECO:0000256" key="8">
    <source>
        <dbReference type="ARBA" id="ARBA00023163"/>
    </source>
</evidence>
<dbReference type="Pfam" id="PF00309">
    <property type="entry name" value="Sigma54_AID"/>
    <property type="match status" value="1"/>
</dbReference>
<dbReference type="GO" id="GO:0016987">
    <property type="term" value="F:sigma factor activity"/>
    <property type="evidence" value="ECO:0007669"/>
    <property type="project" value="UniProtKB-KW"/>
</dbReference>
<keyword evidence="5" id="KW-0805">Transcription regulation</keyword>
<dbReference type="PROSITE" id="PS00718">
    <property type="entry name" value="SIGMA54_2"/>
    <property type="match status" value="1"/>
</dbReference>
<dbReference type="Gene3D" id="1.10.10.60">
    <property type="entry name" value="Homeodomain-like"/>
    <property type="match status" value="1"/>
</dbReference>
<keyword evidence="8" id="KW-0804">Transcription</keyword>
<evidence type="ECO:0000256" key="1">
    <source>
        <dbReference type="ARBA" id="ARBA00008798"/>
    </source>
</evidence>
<feature type="domain" description="RNA polymerase sigma factor 54 core-binding" evidence="11">
    <location>
        <begin position="111"/>
        <end position="298"/>
    </location>
</feature>
<dbReference type="PRINTS" id="PR00045">
    <property type="entry name" value="SIGMA54FCT"/>
</dbReference>
<dbReference type="EMBL" id="JABDJR010000155">
    <property type="protein sequence ID" value="NNF05935.1"/>
    <property type="molecule type" value="Genomic_DNA"/>
</dbReference>
<dbReference type="InterPro" id="IPR038709">
    <property type="entry name" value="RpoN_core-bd_sf"/>
</dbReference>
<evidence type="ECO:0000259" key="10">
    <source>
        <dbReference type="Pfam" id="PF04552"/>
    </source>
</evidence>
<evidence type="ECO:0000256" key="5">
    <source>
        <dbReference type="ARBA" id="ARBA00023015"/>
    </source>
</evidence>
<proteinExistence type="inferred from homology"/>
<dbReference type="GO" id="GO:0006352">
    <property type="term" value="P:DNA-templated transcription initiation"/>
    <property type="evidence" value="ECO:0007669"/>
    <property type="project" value="InterPro"/>
</dbReference>
<dbReference type="InterPro" id="IPR007634">
    <property type="entry name" value="RNA_pol_sigma_54_DNA-bd"/>
</dbReference>
<dbReference type="AlphaFoldDB" id="A0A7Y2E765"/>
<protein>
    <submittedName>
        <fullName evidence="12">RNA polymerase factor sigma-54</fullName>
    </submittedName>
</protein>
<evidence type="ECO:0000256" key="9">
    <source>
        <dbReference type="SAM" id="MobiDB-lite"/>
    </source>
</evidence>
<name>A0A7Y2E765_UNCEI</name>
<keyword evidence="4" id="KW-0548">Nucleotidyltransferase</keyword>
<dbReference type="NCBIfam" id="TIGR02395">
    <property type="entry name" value="rpoN_sigma"/>
    <property type="match status" value="1"/>
</dbReference>
<sequence length="471" mass="52906">MDMKQSLRLTQKQQLIMTMRLRQALKLLTLPTLELQEELKSELETNPLLEEAEEVQESQSSPDQESNGDGEAADGDKNEASLDNEVDWESFLADASDSGTAPATERREEQYERVNVAPVSLHDVLEGQIALKRLGDEDKMVMEFILGSLDEKGYLTLSNEEIVQHTGSELERVARLVNVLQECDPAGVGARDLQDCLLIQLRNRGEKGTLAYEVIEGFWDKLKHRKLVEIARALKVPVGDIQGALDEISHLSPSPGGQVEGDSARYVYPDLVVERVGEDYVVYLNDRNVPRLRINRAYGEVLMGKSDEKTKDFVKNKLKSAQWIVQTIEQRRRTMVKVMQKIVEKQRGFFDHGVLHLKPLTLQDVASEIGMHESTVSRVTNGKYVQTPRGVFELKFFFSSGLGTAEGADISSKAAKEKISRLVDGEPKAKPLSDQKLADILKAEGIDIARRTVAKYREQLGIPSARMRKRH</sequence>
<dbReference type="PIRSF" id="PIRSF000774">
    <property type="entry name" value="RpoN"/>
    <property type="match status" value="1"/>
</dbReference>
<evidence type="ECO:0000256" key="3">
    <source>
        <dbReference type="ARBA" id="ARBA00022679"/>
    </source>
</evidence>
<dbReference type="PANTHER" id="PTHR32248">
    <property type="entry name" value="RNA POLYMERASE SIGMA-54 FACTOR"/>
    <property type="match status" value="1"/>
</dbReference>
<comment type="similarity">
    <text evidence="1">Belongs to the sigma-54 factor family.</text>
</comment>
<keyword evidence="2" id="KW-0240">DNA-directed RNA polymerase</keyword>
<comment type="caution">
    <text evidence="12">The sequence shown here is derived from an EMBL/GenBank/DDBJ whole genome shotgun (WGS) entry which is preliminary data.</text>
</comment>
<dbReference type="Pfam" id="PF04963">
    <property type="entry name" value="Sigma54_CBD"/>
    <property type="match status" value="1"/>
</dbReference>
<keyword evidence="6" id="KW-0731">Sigma factor</keyword>
<dbReference type="PANTHER" id="PTHR32248:SF4">
    <property type="entry name" value="RNA POLYMERASE SIGMA-54 FACTOR"/>
    <property type="match status" value="1"/>
</dbReference>
<evidence type="ECO:0000313" key="12">
    <source>
        <dbReference type="EMBL" id="NNF05935.1"/>
    </source>
</evidence>
<dbReference type="GO" id="GO:0000428">
    <property type="term" value="C:DNA-directed RNA polymerase complex"/>
    <property type="evidence" value="ECO:0007669"/>
    <property type="project" value="UniProtKB-KW"/>
</dbReference>
<dbReference type="InterPro" id="IPR000394">
    <property type="entry name" value="RNA_pol_sigma_54"/>
</dbReference>
<dbReference type="Gene3D" id="1.10.10.1330">
    <property type="entry name" value="RNA polymerase sigma-54 factor, core-binding domain"/>
    <property type="match status" value="1"/>
</dbReference>
<dbReference type="Proteomes" id="UP000547674">
    <property type="component" value="Unassembled WGS sequence"/>
</dbReference>
<evidence type="ECO:0000259" key="11">
    <source>
        <dbReference type="Pfam" id="PF04963"/>
    </source>
</evidence>
<feature type="domain" description="RNA polymerase sigma factor 54 DNA-binding" evidence="10">
    <location>
        <begin position="312"/>
        <end position="470"/>
    </location>
</feature>
<dbReference type="PROSITE" id="PS00717">
    <property type="entry name" value="SIGMA54_1"/>
    <property type="match status" value="1"/>
</dbReference>
<dbReference type="GO" id="GO:0016779">
    <property type="term" value="F:nucleotidyltransferase activity"/>
    <property type="evidence" value="ECO:0007669"/>
    <property type="project" value="UniProtKB-KW"/>
</dbReference>
<keyword evidence="7" id="KW-0238">DNA-binding</keyword>
<organism evidence="12 13">
    <name type="scientific">Eiseniibacteriota bacterium</name>
    <dbReference type="NCBI Taxonomy" id="2212470"/>
    <lineage>
        <taxon>Bacteria</taxon>
        <taxon>Candidatus Eiseniibacteriota</taxon>
    </lineage>
</organism>
<evidence type="ECO:0000313" key="13">
    <source>
        <dbReference type="Proteomes" id="UP000547674"/>
    </source>
</evidence>
<keyword evidence="3" id="KW-0808">Transferase</keyword>